<dbReference type="CDD" id="cd17470">
    <property type="entry name" value="T3SS_Flik_C"/>
    <property type="match status" value="1"/>
</dbReference>
<dbReference type="Gene3D" id="3.30.750.140">
    <property type="match status" value="1"/>
</dbReference>
<evidence type="ECO:0000256" key="1">
    <source>
        <dbReference type="ARBA" id="ARBA00003944"/>
    </source>
</evidence>
<evidence type="ECO:0000259" key="5">
    <source>
        <dbReference type="Pfam" id="PF02120"/>
    </source>
</evidence>
<evidence type="ECO:0000256" key="2">
    <source>
        <dbReference type="ARBA" id="ARBA00009149"/>
    </source>
</evidence>
<protein>
    <submittedName>
        <fullName evidence="6">Flagellar hook-length control protein</fullName>
    </submittedName>
</protein>
<dbReference type="InterPro" id="IPR052563">
    <property type="entry name" value="FliK"/>
</dbReference>
<dbReference type="PRINTS" id="PR01007">
    <property type="entry name" value="FLGHOOKFLIK"/>
</dbReference>
<dbReference type="AlphaFoldDB" id="A0A1J5TUX8"/>
<evidence type="ECO:0000256" key="3">
    <source>
        <dbReference type="ARBA" id="ARBA00022795"/>
    </source>
</evidence>
<keyword evidence="6" id="KW-0966">Cell projection</keyword>
<evidence type="ECO:0000256" key="4">
    <source>
        <dbReference type="SAM" id="MobiDB-lite"/>
    </source>
</evidence>
<dbReference type="PANTHER" id="PTHR37533">
    <property type="entry name" value="FLAGELLAR HOOK-LENGTH CONTROL PROTEIN"/>
    <property type="match status" value="1"/>
</dbReference>
<keyword evidence="6" id="KW-0969">Cilium</keyword>
<keyword evidence="6" id="KW-0282">Flagellum</keyword>
<dbReference type="InterPro" id="IPR038610">
    <property type="entry name" value="FliK-like_C_sf"/>
</dbReference>
<dbReference type="GO" id="GO:0044780">
    <property type="term" value="P:bacterial-type flagellum assembly"/>
    <property type="evidence" value="ECO:0007669"/>
    <property type="project" value="InterPro"/>
</dbReference>
<comment type="caution">
    <text evidence="6">The sequence shown here is derived from an EMBL/GenBank/DDBJ whole genome shotgun (WGS) entry which is preliminary data.</text>
</comment>
<gene>
    <name evidence="6" type="primary">fliK_1</name>
    <name evidence="6" type="ORF">GALL_33950</name>
</gene>
<reference evidence="6" key="1">
    <citation type="submission" date="2016-10" db="EMBL/GenBank/DDBJ databases">
        <title>Sequence of Gallionella enrichment culture.</title>
        <authorList>
            <person name="Poehlein A."/>
            <person name="Muehling M."/>
            <person name="Daniel R."/>
        </authorList>
    </citation>
    <scope>NUCLEOTIDE SEQUENCE</scope>
</reference>
<feature type="compositionally biased region" description="Polar residues" evidence="4">
    <location>
        <begin position="317"/>
        <end position="339"/>
    </location>
</feature>
<comment type="function">
    <text evidence="1">Controls the length of the flagellar hook.</text>
</comment>
<feature type="region of interest" description="Disordered" evidence="4">
    <location>
        <begin position="1"/>
        <end position="36"/>
    </location>
</feature>
<dbReference type="InterPro" id="IPR001635">
    <property type="entry name" value="Flag_hook_Flik"/>
</dbReference>
<dbReference type="InterPro" id="IPR021136">
    <property type="entry name" value="Flagellar_hook_control-like_C"/>
</dbReference>
<feature type="compositionally biased region" description="Polar residues" evidence="4">
    <location>
        <begin position="25"/>
        <end position="34"/>
    </location>
</feature>
<feature type="compositionally biased region" description="Low complexity" evidence="4">
    <location>
        <begin position="7"/>
        <end position="24"/>
    </location>
</feature>
<sequence>MTNLPITTSTAQTAASPSQTSNTSETGDAQNSQPFGAVLARQIKDPAAKDAKANDKPGTEVLLHQVTDSVISKKDIAEIRNDAPDTRKTNPVAPDNTAALPTDMLAALMPQVLNTAATSSAKPENSASTAQDKLGIATLKANIAATAQAGTADTTAVTNRSAQVKEQSFAAALDESASRTPGGIELNAATQAAIAASAAPKSDAGAIASLQNTAASIAAPAIQPVQVTINAPVTQDKWGDEFSQKITWLASSNKDQTAELHLNPPQLGPLDVVIKVSGDQATALFTSPHAAVRDAIEQAMPKLREMMADNGIMLGNATVSDQTPRDQGQSGTQRSSVSPVNDIRNIPAGTGNTTVRVSPISRHNGIVDTFA</sequence>
<dbReference type="PANTHER" id="PTHR37533:SF2">
    <property type="entry name" value="FLAGELLAR HOOK-LENGTH CONTROL PROTEIN"/>
    <property type="match status" value="1"/>
</dbReference>
<comment type="similarity">
    <text evidence="2">Belongs to the FliK family.</text>
</comment>
<dbReference type="EMBL" id="MLJW01000008">
    <property type="protein sequence ID" value="OIR15894.1"/>
    <property type="molecule type" value="Genomic_DNA"/>
</dbReference>
<dbReference type="GO" id="GO:0009424">
    <property type="term" value="C:bacterial-type flagellum hook"/>
    <property type="evidence" value="ECO:0007669"/>
    <property type="project" value="InterPro"/>
</dbReference>
<dbReference type="Pfam" id="PF02120">
    <property type="entry name" value="Flg_hook"/>
    <property type="match status" value="1"/>
</dbReference>
<name>A0A1J5TUX8_9ZZZZ</name>
<keyword evidence="3" id="KW-1005">Bacterial flagellum biogenesis</keyword>
<proteinExistence type="inferred from homology"/>
<organism evidence="6">
    <name type="scientific">mine drainage metagenome</name>
    <dbReference type="NCBI Taxonomy" id="410659"/>
    <lineage>
        <taxon>unclassified sequences</taxon>
        <taxon>metagenomes</taxon>
        <taxon>ecological metagenomes</taxon>
    </lineage>
</organism>
<feature type="domain" description="Flagellar hook-length control protein-like C-terminal" evidence="5">
    <location>
        <begin position="250"/>
        <end position="327"/>
    </location>
</feature>
<feature type="region of interest" description="Disordered" evidence="4">
    <location>
        <begin position="316"/>
        <end position="357"/>
    </location>
</feature>
<accession>A0A1J5TUX8</accession>
<evidence type="ECO:0000313" key="6">
    <source>
        <dbReference type="EMBL" id="OIR15894.1"/>
    </source>
</evidence>